<organism evidence="1 2">
    <name type="scientific">Lutispora thermophila DSM 19022</name>
    <dbReference type="NCBI Taxonomy" id="1122184"/>
    <lineage>
        <taxon>Bacteria</taxon>
        <taxon>Bacillati</taxon>
        <taxon>Bacillota</taxon>
        <taxon>Clostridia</taxon>
        <taxon>Lutisporales</taxon>
        <taxon>Lutisporaceae</taxon>
        <taxon>Lutispora</taxon>
    </lineage>
</organism>
<accession>A0A1M6H7U0</accession>
<evidence type="ECO:0000313" key="2">
    <source>
        <dbReference type="Proteomes" id="UP000184442"/>
    </source>
</evidence>
<protein>
    <submittedName>
        <fullName evidence="1">Uncharacterized protein</fullName>
    </submittedName>
</protein>
<name>A0A1M6H7U0_9FIRM</name>
<evidence type="ECO:0000313" key="1">
    <source>
        <dbReference type="EMBL" id="SHJ18250.1"/>
    </source>
</evidence>
<dbReference type="OrthoDB" id="5429738at2"/>
<dbReference type="RefSeq" id="WP_073026679.1">
    <property type="nucleotide sequence ID" value="NZ_FQZS01000019.1"/>
</dbReference>
<dbReference type="Proteomes" id="UP000184442">
    <property type="component" value="Unassembled WGS sequence"/>
</dbReference>
<dbReference type="STRING" id="1122184.SAMN02745176_02676"/>
<proteinExistence type="predicted"/>
<reference evidence="1 2" key="1">
    <citation type="submission" date="2016-11" db="EMBL/GenBank/DDBJ databases">
        <authorList>
            <person name="Jaros S."/>
            <person name="Januszkiewicz K."/>
            <person name="Wedrychowicz H."/>
        </authorList>
    </citation>
    <scope>NUCLEOTIDE SEQUENCE [LARGE SCALE GENOMIC DNA]</scope>
    <source>
        <strain evidence="1 2">DSM 19022</strain>
    </source>
</reference>
<keyword evidence="2" id="KW-1185">Reference proteome</keyword>
<dbReference type="EMBL" id="FQZS01000019">
    <property type="protein sequence ID" value="SHJ18250.1"/>
    <property type="molecule type" value="Genomic_DNA"/>
</dbReference>
<sequence length="397" mass="43168">MKSCKVSISDEAKGLFSVVGHVGVGHVHSHSSFVQDDSAGFALVASLMREALGVDTRIKNIECDIYKGFITVETYGEGIGTAYARRGITPAEAELLKRAINEDGIYTQRIAVKTFGRMYGQGVMETPVAFQGAIALAVLDSFHKKSPDKVYITTDKYEGSIDKMAATIIDVDGIPVSLLLNINGSDGGIGPNEDNEGNTMYGPKSELMKRVGIDSTPTIIVESKAYIPGLSDKIDRNTFLFRAQESLDNVDIANRLVKAAKEIGIHYIYLNNALPQNKGQLAKATENFAERIIQLGQKLKDVDSSFDKVSIIADMAKLISEDAGGISFMSNSVHDEVRSPGIVPGTAAVISMLVPASYKDYWKIPVLDQEDIEAYRKIIMLAISNLLSKDNFSDKSK</sequence>
<dbReference type="AlphaFoldDB" id="A0A1M6H7U0"/>
<gene>
    <name evidence="1" type="ORF">SAMN02745176_02676</name>
</gene>